<evidence type="ECO:0000313" key="2">
    <source>
        <dbReference type="EMBL" id="GFB23435.1"/>
    </source>
</evidence>
<comment type="caution">
    <text evidence="2">The sequence shown here is derived from an EMBL/GenBank/DDBJ whole genome shotgun (WGS) entry which is preliminary data.</text>
</comment>
<accession>A0A699L3T2</accession>
<feature type="region of interest" description="Disordered" evidence="1">
    <location>
        <begin position="121"/>
        <end position="152"/>
    </location>
</feature>
<organism evidence="2">
    <name type="scientific">Tanacetum cinerariifolium</name>
    <name type="common">Dalmatian daisy</name>
    <name type="synonym">Chrysanthemum cinerariifolium</name>
    <dbReference type="NCBI Taxonomy" id="118510"/>
    <lineage>
        <taxon>Eukaryota</taxon>
        <taxon>Viridiplantae</taxon>
        <taxon>Streptophyta</taxon>
        <taxon>Embryophyta</taxon>
        <taxon>Tracheophyta</taxon>
        <taxon>Spermatophyta</taxon>
        <taxon>Magnoliopsida</taxon>
        <taxon>eudicotyledons</taxon>
        <taxon>Gunneridae</taxon>
        <taxon>Pentapetalae</taxon>
        <taxon>asterids</taxon>
        <taxon>campanulids</taxon>
        <taxon>Asterales</taxon>
        <taxon>Asteraceae</taxon>
        <taxon>Asteroideae</taxon>
        <taxon>Anthemideae</taxon>
        <taxon>Anthemidinae</taxon>
        <taxon>Tanacetum</taxon>
    </lineage>
</organism>
<dbReference type="AlphaFoldDB" id="A0A699L3T2"/>
<sequence length="152" mass="17960">MSLRASSRMFPPIKTFTYYAKMVCLTSPMDQWLTTTRKGTYILVNPSNRRCERKLQTLYTDIKSLMARENNVDPDKIPYHVMWNISIWSKGHPDAYKWIEANRKWLYDNFDHCEVVTSDDDDDARSLWTSDDDEHFDPIEDDSTHPDACWSP</sequence>
<evidence type="ECO:0000256" key="1">
    <source>
        <dbReference type="SAM" id="MobiDB-lite"/>
    </source>
</evidence>
<proteinExistence type="predicted"/>
<name>A0A699L3T2_TANCI</name>
<protein>
    <submittedName>
        <fullName evidence="2">Uncharacterized protein</fullName>
    </submittedName>
</protein>
<gene>
    <name evidence="2" type="ORF">Tci_695406</name>
</gene>
<dbReference type="EMBL" id="BKCJ010581697">
    <property type="protein sequence ID" value="GFB23435.1"/>
    <property type="molecule type" value="Genomic_DNA"/>
</dbReference>
<reference evidence="2" key="1">
    <citation type="journal article" date="2019" name="Sci. Rep.">
        <title>Draft genome of Tanacetum cinerariifolium, the natural source of mosquito coil.</title>
        <authorList>
            <person name="Yamashiro T."/>
            <person name="Shiraishi A."/>
            <person name="Satake H."/>
            <person name="Nakayama K."/>
        </authorList>
    </citation>
    <scope>NUCLEOTIDE SEQUENCE</scope>
</reference>
<feature type="compositionally biased region" description="Basic and acidic residues" evidence="1">
    <location>
        <begin position="136"/>
        <end position="145"/>
    </location>
</feature>